<organism evidence="2 3">
    <name type="scientific">Herpetosiphon geysericola</name>
    <dbReference type="NCBI Taxonomy" id="70996"/>
    <lineage>
        <taxon>Bacteria</taxon>
        <taxon>Bacillati</taxon>
        <taxon>Chloroflexota</taxon>
        <taxon>Chloroflexia</taxon>
        <taxon>Herpetosiphonales</taxon>
        <taxon>Herpetosiphonaceae</taxon>
        <taxon>Herpetosiphon</taxon>
    </lineage>
</organism>
<comment type="caution">
    <text evidence="2">The sequence shown here is derived from an EMBL/GenBank/DDBJ whole genome shotgun (WGS) entry which is preliminary data.</text>
</comment>
<name>A0A0P6YDJ6_9CHLR</name>
<protein>
    <submittedName>
        <fullName evidence="2">Uncharacterized protein</fullName>
    </submittedName>
</protein>
<gene>
    <name evidence="2" type="ORF">SE18_08025</name>
</gene>
<feature type="chain" id="PRO_5006133516" evidence="1">
    <location>
        <begin position="26"/>
        <end position="246"/>
    </location>
</feature>
<accession>A0A0P6YDJ6</accession>
<dbReference type="Proteomes" id="UP000050277">
    <property type="component" value="Unassembled WGS sequence"/>
</dbReference>
<feature type="signal peptide" evidence="1">
    <location>
        <begin position="1"/>
        <end position="25"/>
    </location>
</feature>
<evidence type="ECO:0000313" key="3">
    <source>
        <dbReference type="Proteomes" id="UP000050277"/>
    </source>
</evidence>
<evidence type="ECO:0000256" key="1">
    <source>
        <dbReference type="SAM" id="SignalP"/>
    </source>
</evidence>
<sequence>MKVRFLLILMLVSMAMMLNTQQASANDRSVDVVHISEEVIQLEGQQPVTLRTLDYGSYKVSYLLPLDKQALDVSQLDSLSQHQEAKTQAQAEQPQPNQLSVNIRRTATQWSPDGKAKSFTSLNVTKTTSTATKRLKVTNAYSSLSFYNNGNADVISMVNQVCFEGVTFTVSFPPGMSASNSCGSIGPFNYNNTAFGTISAAGHEASGSAFYPTLEAVKQIDSNAATKGSSTSVAVSSARISYWDNP</sequence>
<dbReference type="AlphaFoldDB" id="A0A0P6YDJ6"/>
<reference evidence="2 3" key="1">
    <citation type="submission" date="2015-07" db="EMBL/GenBank/DDBJ databases">
        <title>Whole genome sequence of Herpetosiphon geysericola DSM 7119.</title>
        <authorList>
            <person name="Hemp J."/>
            <person name="Ward L.M."/>
            <person name="Pace L.A."/>
            <person name="Fischer W.W."/>
        </authorList>
    </citation>
    <scope>NUCLEOTIDE SEQUENCE [LARGE SCALE GENOMIC DNA]</scope>
    <source>
        <strain evidence="2 3">DSM 7119</strain>
    </source>
</reference>
<keyword evidence="3" id="KW-1185">Reference proteome</keyword>
<evidence type="ECO:0000313" key="2">
    <source>
        <dbReference type="EMBL" id="KPL90147.1"/>
    </source>
</evidence>
<dbReference type="EMBL" id="LGKP01000013">
    <property type="protein sequence ID" value="KPL90147.1"/>
    <property type="molecule type" value="Genomic_DNA"/>
</dbReference>
<keyword evidence="1" id="KW-0732">Signal</keyword>
<proteinExistence type="predicted"/>